<dbReference type="PATRIC" id="fig|1727163.4.peg.1957"/>
<dbReference type="GO" id="GO:0016491">
    <property type="term" value="F:oxidoreductase activity"/>
    <property type="evidence" value="ECO:0007669"/>
    <property type="project" value="InterPro"/>
</dbReference>
<protein>
    <submittedName>
        <fullName evidence="2">Amine oxidase</fullName>
    </submittedName>
</protein>
<dbReference type="Proteomes" id="UP000073816">
    <property type="component" value="Chromosome"/>
</dbReference>
<dbReference type="InterPro" id="IPR002937">
    <property type="entry name" value="Amino_oxidase"/>
</dbReference>
<dbReference type="KEGG" id="alm:AO498_09365"/>
<dbReference type="InterPro" id="IPR036188">
    <property type="entry name" value="FAD/NAD-bd_sf"/>
</dbReference>
<dbReference type="OrthoDB" id="9767561at2"/>
<organism evidence="2 3">
    <name type="scientific">Algoriphagus sanaruensis</name>
    <dbReference type="NCBI Taxonomy" id="1727163"/>
    <lineage>
        <taxon>Bacteria</taxon>
        <taxon>Pseudomonadati</taxon>
        <taxon>Bacteroidota</taxon>
        <taxon>Cytophagia</taxon>
        <taxon>Cytophagales</taxon>
        <taxon>Cyclobacteriaceae</taxon>
        <taxon>Algoriphagus</taxon>
    </lineage>
</organism>
<feature type="domain" description="Amine oxidase" evidence="1">
    <location>
        <begin position="13"/>
        <end position="408"/>
    </location>
</feature>
<keyword evidence="3" id="KW-1185">Reference proteome</keyword>
<evidence type="ECO:0000313" key="2">
    <source>
        <dbReference type="EMBL" id="AMQ56627.1"/>
    </source>
</evidence>
<dbReference type="SUPFAM" id="SSF51905">
    <property type="entry name" value="FAD/NAD(P)-binding domain"/>
    <property type="match status" value="1"/>
</dbReference>
<dbReference type="Gene3D" id="3.50.50.60">
    <property type="entry name" value="FAD/NAD(P)-binding domain"/>
    <property type="match status" value="1"/>
</dbReference>
<reference evidence="3" key="1">
    <citation type="submission" date="2015-09" db="EMBL/GenBank/DDBJ databases">
        <title>Complete sequence of Algoriphagus sp. M8-2.</title>
        <authorList>
            <person name="Shintani M."/>
        </authorList>
    </citation>
    <scope>NUCLEOTIDE SEQUENCE [LARGE SCALE GENOMIC DNA]</scope>
    <source>
        <strain evidence="3">M8-2</strain>
    </source>
</reference>
<dbReference type="PANTHER" id="PTHR42841">
    <property type="entry name" value="AMINE OXIDASE"/>
    <property type="match status" value="1"/>
</dbReference>
<evidence type="ECO:0000259" key="1">
    <source>
        <dbReference type="Pfam" id="PF01593"/>
    </source>
</evidence>
<dbReference type="EMBL" id="CP012836">
    <property type="protein sequence ID" value="AMQ56627.1"/>
    <property type="molecule type" value="Genomic_DNA"/>
</dbReference>
<accession>A0A142ENC2</accession>
<proteinExistence type="predicted"/>
<evidence type="ECO:0000313" key="3">
    <source>
        <dbReference type="Proteomes" id="UP000073816"/>
    </source>
</evidence>
<dbReference type="RefSeq" id="WP_067546484.1">
    <property type="nucleotide sequence ID" value="NZ_CP012836.1"/>
</dbReference>
<dbReference type="AlphaFoldDB" id="A0A142ENC2"/>
<gene>
    <name evidence="2" type="ORF">AO498_09365</name>
</gene>
<sequence length="415" mass="46523">MKQEKIYIIGAGLSGLVAALELEKSGFAPVILEASDLIGGRMKTDVLDGFRLDHGFQVLNTAYPEAKKYLNLEALHLKKFEPGAVIFEGRNAYAISDPMRNPLKIVSMAFSKVGTILDKVKMFTLTQELKKKENEVIFAEPSIPTHQYLKEYGFSDQIIEKFFEPFFRGIFLEKNLNTSSRMFEFIFKMFSLGYAVVPEKGMGEIPEMIKNQLSQTQIYFNSPVKSVEGTQINLENGETLEADRVIIAVQPDRLMKQLQGQFAPPQKVTNLYFSTQHSFLARPMIGLVPGNHLINNLVFMTDVSPAYSANGQALLSVSVLDPKRPENDLIQAVQKELEELSGIKAEYFQHVKTFDIQYSLPHVDDPKYFISFTETKITEGVFLAGDYLLNGSINAAMTSGRIAAEAVIHSLMPTH</sequence>
<dbReference type="STRING" id="1727163.AO498_09365"/>
<name>A0A142ENC2_9BACT</name>
<reference evidence="2 3" key="2">
    <citation type="journal article" date="2016" name="Genome Announc.">
        <title>Complete Genome Sequence of Algoriphagus sp. Strain M8-2, Isolated from a Brackish Lake.</title>
        <authorList>
            <person name="Muraguchi Y."/>
            <person name="Kushimoto K."/>
            <person name="Ohtsubo Y."/>
            <person name="Suzuki T."/>
            <person name="Dohra H."/>
            <person name="Kimbara K."/>
            <person name="Shintani M."/>
        </authorList>
    </citation>
    <scope>NUCLEOTIDE SEQUENCE [LARGE SCALE GENOMIC DNA]</scope>
    <source>
        <strain evidence="2 3">M8-2</strain>
    </source>
</reference>
<dbReference type="Pfam" id="PF01593">
    <property type="entry name" value="Amino_oxidase"/>
    <property type="match status" value="1"/>
</dbReference>